<dbReference type="SUPFAM" id="SSF64153">
    <property type="entry name" value="YjeF N-terminal domain-like"/>
    <property type="match status" value="1"/>
</dbReference>
<feature type="non-terminal residue" evidence="11">
    <location>
        <position position="94"/>
    </location>
</feature>
<dbReference type="PANTHER" id="PTHR13232">
    <property type="entry name" value="NAD(P)H-HYDRATE EPIMERASE"/>
    <property type="match status" value="1"/>
</dbReference>
<dbReference type="InterPro" id="IPR036652">
    <property type="entry name" value="YjeF_N_dom_sf"/>
</dbReference>
<keyword evidence="7" id="KW-0630">Potassium</keyword>
<keyword evidence="6" id="KW-0521">NADP</keyword>
<dbReference type="OrthoDB" id="10064708at2759"/>
<dbReference type="PROSITE" id="PS51385">
    <property type="entry name" value="YJEF_N"/>
    <property type="match status" value="1"/>
</dbReference>
<evidence type="ECO:0000256" key="1">
    <source>
        <dbReference type="ARBA" id="ARBA00000013"/>
    </source>
</evidence>
<dbReference type="InterPro" id="IPR004443">
    <property type="entry name" value="YjeF_N_dom"/>
</dbReference>
<dbReference type="AlphaFoldDB" id="X6MXN4"/>
<name>X6MXN4_RETFI</name>
<keyword evidence="8" id="KW-0520">NAD</keyword>
<dbReference type="GO" id="GO:0005739">
    <property type="term" value="C:mitochondrion"/>
    <property type="evidence" value="ECO:0007669"/>
    <property type="project" value="TreeGrafter"/>
</dbReference>
<evidence type="ECO:0000313" key="12">
    <source>
        <dbReference type="Proteomes" id="UP000023152"/>
    </source>
</evidence>
<dbReference type="Gene3D" id="3.40.50.10260">
    <property type="entry name" value="YjeF N-terminal domain"/>
    <property type="match status" value="1"/>
</dbReference>
<evidence type="ECO:0000256" key="9">
    <source>
        <dbReference type="ARBA" id="ARBA00023235"/>
    </source>
</evidence>
<keyword evidence="12" id="KW-1185">Reference proteome</keyword>
<evidence type="ECO:0000256" key="3">
    <source>
        <dbReference type="ARBA" id="ARBA00012228"/>
    </source>
</evidence>
<dbReference type="InterPro" id="IPR032976">
    <property type="entry name" value="YJEFN_prot_NAXE-like"/>
</dbReference>
<evidence type="ECO:0000256" key="8">
    <source>
        <dbReference type="ARBA" id="ARBA00023027"/>
    </source>
</evidence>
<feature type="domain" description="YjeF N-terminal" evidence="10">
    <location>
        <begin position="1"/>
        <end position="94"/>
    </location>
</feature>
<evidence type="ECO:0000256" key="2">
    <source>
        <dbReference type="ARBA" id="ARBA00000909"/>
    </source>
</evidence>
<protein>
    <recommendedName>
        <fullName evidence="3">NAD(P)H-hydrate epimerase</fullName>
        <ecNumber evidence="3">5.1.99.6</ecNumber>
    </recommendedName>
</protein>
<evidence type="ECO:0000259" key="10">
    <source>
        <dbReference type="PROSITE" id="PS51385"/>
    </source>
</evidence>
<keyword evidence="5" id="KW-0547">Nucleotide-binding</keyword>
<dbReference type="PANTHER" id="PTHR13232:SF10">
    <property type="entry name" value="NAD(P)H-HYDRATE EPIMERASE"/>
    <property type="match status" value="1"/>
</dbReference>
<organism evidence="11 12">
    <name type="scientific">Reticulomyxa filosa</name>
    <dbReference type="NCBI Taxonomy" id="46433"/>
    <lineage>
        <taxon>Eukaryota</taxon>
        <taxon>Sar</taxon>
        <taxon>Rhizaria</taxon>
        <taxon>Retaria</taxon>
        <taxon>Foraminifera</taxon>
        <taxon>Monothalamids</taxon>
        <taxon>Reticulomyxidae</taxon>
        <taxon>Reticulomyxa</taxon>
    </lineage>
</organism>
<keyword evidence="9" id="KW-0413">Isomerase</keyword>
<dbReference type="GO" id="GO:0000166">
    <property type="term" value="F:nucleotide binding"/>
    <property type="evidence" value="ECO:0007669"/>
    <property type="project" value="UniProtKB-KW"/>
</dbReference>
<evidence type="ECO:0000313" key="11">
    <source>
        <dbReference type="EMBL" id="ETO17835.1"/>
    </source>
</evidence>
<comment type="caution">
    <text evidence="11">The sequence shown here is derived from an EMBL/GenBank/DDBJ whole genome shotgun (WGS) entry which is preliminary data.</text>
</comment>
<evidence type="ECO:0000256" key="5">
    <source>
        <dbReference type="ARBA" id="ARBA00022741"/>
    </source>
</evidence>
<dbReference type="Pfam" id="PF03853">
    <property type="entry name" value="YjeF_N"/>
    <property type="match status" value="1"/>
</dbReference>
<accession>X6MXN4</accession>
<evidence type="ECO:0000256" key="7">
    <source>
        <dbReference type="ARBA" id="ARBA00022958"/>
    </source>
</evidence>
<dbReference type="EMBL" id="ASPP01015915">
    <property type="protein sequence ID" value="ETO17835.1"/>
    <property type="molecule type" value="Genomic_DNA"/>
</dbReference>
<comment type="catalytic activity">
    <reaction evidence="1">
        <text>(6R)-NADHX = (6S)-NADHX</text>
        <dbReference type="Rhea" id="RHEA:32215"/>
        <dbReference type="ChEBI" id="CHEBI:64074"/>
        <dbReference type="ChEBI" id="CHEBI:64075"/>
        <dbReference type="EC" id="5.1.99.6"/>
    </reaction>
</comment>
<reference evidence="11 12" key="1">
    <citation type="journal article" date="2013" name="Curr. Biol.">
        <title>The Genome of the Foraminiferan Reticulomyxa filosa.</title>
        <authorList>
            <person name="Glockner G."/>
            <person name="Hulsmann N."/>
            <person name="Schleicher M."/>
            <person name="Noegel A.A."/>
            <person name="Eichinger L."/>
            <person name="Gallinger C."/>
            <person name="Pawlowski J."/>
            <person name="Sierra R."/>
            <person name="Euteneuer U."/>
            <person name="Pillet L."/>
            <person name="Moustafa A."/>
            <person name="Platzer M."/>
            <person name="Groth M."/>
            <person name="Szafranski K."/>
            <person name="Schliwa M."/>
        </authorList>
    </citation>
    <scope>NUCLEOTIDE SEQUENCE [LARGE SCALE GENOMIC DNA]</scope>
</reference>
<evidence type="ECO:0000256" key="6">
    <source>
        <dbReference type="ARBA" id="ARBA00022857"/>
    </source>
</evidence>
<evidence type="ECO:0000256" key="4">
    <source>
        <dbReference type="ARBA" id="ARBA00022723"/>
    </source>
</evidence>
<keyword evidence="4" id="KW-0479">Metal-binding</keyword>
<dbReference type="GO" id="GO:0052856">
    <property type="term" value="F:NAD(P)HX epimerase activity"/>
    <property type="evidence" value="ECO:0007669"/>
    <property type="project" value="UniProtKB-EC"/>
</dbReference>
<proteinExistence type="predicted"/>
<dbReference type="EC" id="5.1.99.6" evidence="3"/>
<sequence>MAELDQTLMDEKHGFSVDQLMELAGIAVADAIVMQYGEAFKSEKSKAKPKALVLCGTGNNGGDGLVTARHLKHFHLFEPVVLYPKVPPKEKLFE</sequence>
<dbReference type="Proteomes" id="UP000023152">
    <property type="component" value="Unassembled WGS sequence"/>
</dbReference>
<gene>
    <name evidence="11" type="ORF">RFI_19475</name>
</gene>
<comment type="catalytic activity">
    <reaction evidence="2">
        <text>(6R)-NADPHX = (6S)-NADPHX</text>
        <dbReference type="Rhea" id="RHEA:32227"/>
        <dbReference type="ChEBI" id="CHEBI:64076"/>
        <dbReference type="ChEBI" id="CHEBI:64077"/>
        <dbReference type="EC" id="5.1.99.6"/>
    </reaction>
</comment>
<dbReference type="GO" id="GO:0046872">
    <property type="term" value="F:metal ion binding"/>
    <property type="evidence" value="ECO:0007669"/>
    <property type="project" value="UniProtKB-KW"/>
</dbReference>